<gene>
    <name evidence="4" type="ORF">GKE90_22470</name>
</gene>
<dbReference type="GO" id="GO:0003677">
    <property type="term" value="F:DNA binding"/>
    <property type="evidence" value="ECO:0007669"/>
    <property type="project" value="InterPro"/>
</dbReference>
<organism evidence="4 5">
    <name type="scientific">Flavonifractor plautii</name>
    <name type="common">Fusobacterium plautii</name>
    <dbReference type="NCBI Taxonomy" id="292800"/>
    <lineage>
        <taxon>Bacteria</taxon>
        <taxon>Bacillati</taxon>
        <taxon>Bacillota</taxon>
        <taxon>Clostridia</taxon>
        <taxon>Eubacteriales</taxon>
        <taxon>Oscillospiraceae</taxon>
        <taxon>Flavonifractor</taxon>
    </lineage>
</organism>
<dbReference type="EMBL" id="WKPO01000095">
    <property type="protein sequence ID" value="MSB51395.1"/>
    <property type="molecule type" value="Genomic_DNA"/>
</dbReference>
<dbReference type="GO" id="GO:0006313">
    <property type="term" value="P:DNA transposition"/>
    <property type="evidence" value="ECO:0007669"/>
    <property type="project" value="InterPro"/>
</dbReference>
<evidence type="ECO:0000259" key="2">
    <source>
        <dbReference type="Pfam" id="PF01548"/>
    </source>
</evidence>
<dbReference type="InterPro" id="IPR002525">
    <property type="entry name" value="Transp_IS110-like_N"/>
</dbReference>
<feature type="domain" description="Transposase IS110-like N-terminal" evidence="2">
    <location>
        <begin position="4"/>
        <end position="163"/>
    </location>
</feature>
<dbReference type="Pfam" id="PF02371">
    <property type="entry name" value="Transposase_20"/>
    <property type="match status" value="1"/>
</dbReference>
<evidence type="ECO:0000259" key="3">
    <source>
        <dbReference type="Pfam" id="PF02371"/>
    </source>
</evidence>
<feature type="domain" description="Transposase IS116/IS110/IS902 C-terminal" evidence="3">
    <location>
        <begin position="269"/>
        <end position="353"/>
    </location>
</feature>
<dbReference type="GO" id="GO:0004803">
    <property type="term" value="F:transposase activity"/>
    <property type="evidence" value="ECO:0007669"/>
    <property type="project" value="InterPro"/>
</dbReference>
<evidence type="ECO:0000256" key="1">
    <source>
        <dbReference type="SAM" id="Coils"/>
    </source>
</evidence>
<dbReference type="Pfam" id="PF01548">
    <property type="entry name" value="DEDD_Tnp_IS110"/>
    <property type="match status" value="1"/>
</dbReference>
<protein>
    <submittedName>
        <fullName evidence="4">IS110 family transposase</fullName>
    </submittedName>
</protein>
<dbReference type="NCBIfam" id="NF033542">
    <property type="entry name" value="transpos_IS110"/>
    <property type="match status" value="1"/>
</dbReference>
<dbReference type="PANTHER" id="PTHR33055:SF15">
    <property type="entry name" value="TRANSPOSASE-RELATED"/>
    <property type="match status" value="1"/>
</dbReference>
<reference evidence="4 5" key="1">
    <citation type="journal article" date="2019" name="Nat. Med.">
        <title>A library of human gut bacterial isolates paired with longitudinal multiomics data enables mechanistic microbiome research.</title>
        <authorList>
            <person name="Poyet M."/>
            <person name="Groussin M."/>
            <person name="Gibbons S.M."/>
            <person name="Avila-Pacheco J."/>
            <person name="Jiang X."/>
            <person name="Kearney S.M."/>
            <person name="Perrotta A.R."/>
            <person name="Berdy B."/>
            <person name="Zhao S."/>
            <person name="Lieberman T.D."/>
            <person name="Swanson P.K."/>
            <person name="Smith M."/>
            <person name="Roesemann S."/>
            <person name="Alexander J.E."/>
            <person name="Rich S.A."/>
            <person name="Livny J."/>
            <person name="Vlamakis H."/>
            <person name="Clish C."/>
            <person name="Bullock K."/>
            <person name="Deik A."/>
            <person name="Scott J."/>
            <person name="Pierce K.A."/>
            <person name="Xavier R.J."/>
            <person name="Alm E.J."/>
        </authorList>
    </citation>
    <scope>NUCLEOTIDE SEQUENCE [LARGE SCALE GENOMIC DNA]</scope>
    <source>
        <strain evidence="4 5">BIOML-A5</strain>
    </source>
</reference>
<dbReference type="RefSeq" id="WP_138309038.1">
    <property type="nucleotide sequence ID" value="NZ_CP084007.1"/>
</dbReference>
<dbReference type="Proteomes" id="UP000429811">
    <property type="component" value="Unassembled WGS sequence"/>
</dbReference>
<keyword evidence="1" id="KW-0175">Coiled coil</keyword>
<sequence length="393" mass="44238">MICVGIDVAKDKHDCFILSSEGEVLADVFTISNNAEGFDTLLQTIHRCARPEDKIKVGLEATGHYSYNILGFLLDKGLHTFVINPLHTNLYRKSLSLRKTKTDRVDARTIAAMLMSDVDLKSYTDTAYHNEELKSLTRYRFDKVKERAKLKQSVSRLVTILFPELEKLVPTLHMASVYALLSEFPGAKQIARAHLTHLKALLNDASKGRYGRDMATELRDAARCSVGSVMPAKSLELQHTIRLIRELNTEIEDIESAIQTIMEEMQSPITTIPGIGFRMGAMILAEIGDFSRFDSPDKILAYAGMSPSTYQSGQLSLSGTYSHMEKRGSKYLRYALYNATKYVCLWDSTFEAYLAKKRAEGKHYNVALSHAAKKLVRLIYAMEKSRQPYNSVA</sequence>
<evidence type="ECO:0000313" key="5">
    <source>
        <dbReference type="Proteomes" id="UP000429811"/>
    </source>
</evidence>
<name>A0A6I2RKK4_FLAPL</name>
<dbReference type="InterPro" id="IPR047650">
    <property type="entry name" value="Transpos_IS110"/>
</dbReference>
<proteinExistence type="predicted"/>
<accession>A0A6I2RKK4</accession>
<evidence type="ECO:0000313" key="4">
    <source>
        <dbReference type="EMBL" id="MSB51395.1"/>
    </source>
</evidence>
<dbReference type="AlphaFoldDB" id="A0A6I2RKK4"/>
<dbReference type="InterPro" id="IPR003346">
    <property type="entry name" value="Transposase_20"/>
</dbReference>
<comment type="caution">
    <text evidence="4">The sequence shown here is derived from an EMBL/GenBank/DDBJ whole genome shotgun (WGS) entry which is preliminary data.</text>
</comment>
<feature type="coiled-coil region" evidence="1">
    <location>
        <begin position="237"/>
        <end position="264"/>
    </location>
</feature>
<dbReference type="PANTHER" id="PTHR33055">
    <property type="entry name" value="TRANSPOSASE FOR INSERTION SEQUENCE ELEMENT IS1111A"/>
    <property type="match status" value="1"/>
</dbReference>